<evidence type="ECO:0000313" key="1">
    <source>
        <dbReference type="EMBL" id="ETX16257.1"/>
    </source>
</evidence>
<reference evidence="1 2" key="1">
    <citation type="submission" date="2014-01" db="EMBL/GenBank/DDBJ databases">
        <title>Roseivivax halodurans JCM 10272 Genome Sequencing.</title>
        <authorList>
            <person name="Lai Q."/>
            <person name="Li G."/>
            <person name="Shao Z."/>
        </authorList>
    </citation>
    <scope>NUCLEOTIDE SEQUENCE [LARGE SCALE GENOMIC DNA]</scope>
    <source>
        <strain evidence="1 2">JCM 10272</strain>
    </source>
</reference>
<dbReference type="EMBL" id="JALZ01000002">
    <property type="protein sequence ID" value="ETX16257.1"/>
    <property type="molecule type" value="Genomic_DNA"/>
</dbReference>
<keyword evidence="2" id="KW-1185">Reference proteome</keyword>
<dbReference type="AlphaFoldDB" id="X7EK03"/>
<sequence>MTERLTLLFSFFLTEISPPEAPHLADCATPGAAS</sequence>
<proteinExistence type="predicted"/>
<dbReference type="Proteomes" id="UP000022447">
    <property type="component" value="Unassembled WGS sequence"/>
</dbReference>
<gene>
    <name evidence="1" type="ORF">OCH239_07875</name>
</gene>
<evidence type="ECO:0000313" key="2">
    <source>
        <dbReference type="Proteomes" id="UP000022447"/>
    </source>
</evidence>
<protein>
    <submittedName>
        <fullName evidence="1">Uncharacterized protein</fullName>
    </submittedName>
</protein>
<name>X7EK03_9RHOB</name>
<organism evidence="1 2">
    <name type="scientific">Roseivivax halodurans JCM 10272</name>
    <dbReference type="NCBI Taxonomy" id="1449350"/>
    <lineage>
        <taxon>Bacteria</taxon>
        <taxon>Pseudomonadati</taxon>
        <taxon>Pseudomonadota</taxon>
        <taxon>Alphaproteobacteria</taxon>
        <taxon>Rhodobacterales</taxon>
        <taxon>Roseobacteraceae</taxon>
        <taxon>Roseivivax</taxon>
    </lineage>
</organism>
<accession>X7EK03</accession>
<comment type="caution">
    <text evidence="1">The sequence shown here is derived from an EMBL/GenBank/DDBJ whole genome shotgun (WGS) entry which is preliminary data.</text>
</comment>